<dbReference type="RefSeq" id="XP_003880863.1">
    <property type="nucleotide sequence ID" value="XM_003880814.1"/>
</dbReference>
<gene>
    <name evidence="3" type="ORF">BN1204_039050</name>
    <name evidence="2" type="ORF">NCLIV_039050</name>
</gene>
<accession>F0VAX2</accession>
<reference evidence="2" key="2">
    <citation type="submission" date="2011-03" db="EMBL/GenBank/DDBJ databases">
        <title>Comparative genomics and transcriptomics of Neospora caninum and Toxoplasma gondii.</title>
        <authorList>
            <person name="Reid A.J."/>
            <person name="Sohal A."/>
            <person name="Harris D."/>
            <person name="Quail M."/>
            <person name="Sanders M."/>
            <person name="Berriman M."/>
            <person name="Wastling J.M."/>
            <person name="Pain A."/>
        </authorList>
    </citation>
    <scope>NUCLEOTIDE SEQUENCE</scope>
    <source>
        <strain evidence="2">Liverpool</strain>
    </source>
</reference>
<dbReference type="Pfam" id="PF20725">
    <property type="entry name" value="DUF6832"/>
    <property type="match status" value="1"/>
</dbReference>
<dbReference type="FunCoup" id="F0VAX2">
    <property type="interactions" value="40"/>
</dbReference>
<dbReference type="GeneID" id="13441864"/>
<dbReference type="InParanoid" id="F0VAX2"/>
<protein>
    <recommendedName>
        <fullName evidence="1">DUF6832 domain-containing protein</fullName>
    </recommendedName>
</protein>
<evidence type="ECO:0000313" key="3">
    <source>
        <dbReference type="EMBL" id="CEL68131.1"/>
    </source>
</evidence>
<evidence type="ECO:0000313" key="2">
    <source>
        <dbReference type="EMBL" id="CBZ50830.1"/>
    </source>
</evidence>
<dbReference type="Pfam" id="PF20724">
    <property type="entry name" value="DUF6831"/>
    <property type="match status" value="1"/>
</dbReference>
<evidence type="ECO:0000313" key="4">
    <source>
        <dbReference type="Proteomes" id="UP000007494"/>
    </source>
</evidence>
<reference evidence="3" key="4">
    <citation type="journal article" date="2015" name="PLoS ONE">
        <title>Comprehensive Evaluation of Toxoplasma gondii VEG and Neospora caninum LIV Genomes with Tachyzoite Stage Transcriptome and Proteome Defines Novel Transcript Features.</title>
        <authorList>
            <person name="Ramaprasad A."/>
            <person name="Mourier T."/>
            <person name="Naeem R."/>
            <person name="Malas T.B."/>
            <person name="Moussa E."/>
            <person name="Panigrahi A."/>
            <person name="Vermont S.J."/>
            <person name="Otto T.D."/>
            <person name="Wastling J."/>
            <person name="Pain A."/>
        </authorList>
    </citation>
    <scope>NUCLEOTIDE SEQUENCE</scope>
    <source>
        <strain evidence="3">Liverpool</strain>
    </source>
</reference>
<feature type="domain" description="DUF6832" evidence="1">
    <location>
        <begin position="5"/>
        <end position="167"/>
    </location>
</feature>
<dbReference type="AlphaFoldDB" id="F0VAX2"/>
<dbReference type="OMA" id="FLTKEYY"/>
<proteinExistence type="predicted"/>
<evidence type="ECO:0000259" key="1">
    <source>
        <dbReference type="Pfam" id="PF20725"/>
    </source>
</evidence>
<name>F0VAX2_NEOCL</name>
<dbReference type="EMBL" id="LN714484">
    <property type="protein sequence ID" value="CEL68131.1"/>
    <property type="molecule type" value="Genomic_DNA"/>
</dbReference>
<dbReference type="InterPro" id="IPR049235">
    <property type="entry name" value="DUF6832"/>
</dbReference>
<dbReference type="EMBL" id="FR823385">
    <property type="protein sequence ID" value="CBZ50830.1"/>
    <property type="molecule type" value="Genomic_DNA"/>
</dbReference>
<keyword evidence="4" id="KW-1185">Reference proteome</keyword>
<reference evidence="4" key="3">
    <citation type="journal article" date="2012" name="PLoS Pathog.">
        <title>Comparative genomics of the apicomplexan parasites Toxoplasma gondii and Neospora caninum: Coccidia differing in host range and transmission strategy.</title>
        <authorList>
            <person name="Reid A.J."/>
            <person name="Vermont S.J."/>
            <person name="Cotton J.A."/>
            <person name="Harris D."/>
            <person name="Hill-Cawthorne G.A."/>
            <person name="Konen-Waisman S."/>
            <person name="Latham S.M."/>
            <person name="Mourier T."/>
            <person name="Norton R."/>
            <person name="Quail M.A."/>
            <person name="Sanders M."/>
            <person name="Shanmugam D."/>
            <person name="Sohal A."/>
            <person name="Wasmuth J.D."/>
            <person name="Brunk B."/>
            <person name="Grigg M.E."/>
            <person name="Howard J.C."/>
            <person name="Parkinson J."/>
            <person name="Roos D.S."/>
            <person name="Trees A.J."/>
            <person name="Berriman M."/>
            <person name="Pain A."/>
            <person name="Wastling J.M."/>
        </authorList>
    </citation>
    <scope>NUCLEOTIDE SEQUENCE [LARGE SCALE GENOMIC DNA]</scope>
    <source>
        <strain evidence="4">Liverpool</strain>
    </source>
</reference>
<reference evidence="2" key="1">
    <citation type="submission" date="2011-02" db="EMBL/GenBank/DDBJ databases">
        <authorList>
            <person name="Aslett M."/>
        </authorList>
    </citation>
    <scope>NUCLEOTIDE SEQUENCE</scope>
    <source>
        <strain evidence="2">Liverpool</strain>
    </source>
</reference>
<dbReference type="Proteomes" id="UP000007494">
    <property type="component" value="Chromosome IX"/>
</dbReference>
<dbReference type="VEuPathDB" id="ToxoDB:NCLIV_039050"/>
<sequence length="484" mass="55924">MTTREYEEAFLPRRLKRIKVFNTPPPSELPAFFHKRLDNAHSNPRSILKLYRQYMRKDDYPAYDWLVRCFCQLGNVFGFNSFWATKDKQVIHALPSFKFLVYDLIERKHLIEPHQAPRLLYASACLEYRSWYLLPTLLEHVEANLQEWRTPTLANMALTLSLMGIGDDAPDTNQFGPADLLSRDYSGLVSKLALEVHRRIASLPSSGDSGEGDSAFVEEPRRSPLHDSLGCMPFDYASLAFALTLQGSYDLHLPSDEAGKSTLALFLQRACEPLSLEQLENSGWVQFFLYQTLYCVDVEKPQREVEVKKAVPFAFQKHLHLSWLDKILINAQPQGGELLQLDVDAALKRLYVSDALINCSAGRQWDEQHCWFAGHLIRSRNLALEYDYLLPLGPGRPKVSGWLACKRRMFKAFGLNVATIHQSFWSHLNLEQKDVQLTRLLAQFPPVLEVVKEEQKAYEEDKNLRFRRHARQKFETWPPEKLEI</sequence>
<dbReference type="eggNOG" id="ENOG502SKSH">
    <property type="taxonomic scope" value="Eukaryota"/>
</dbReference>
<dbReference type="OrthoDB" id="429842at2759"/>
<organism evidence="2 4">
    <name type="scientific">Neospora caninum (strain Liverpool)</name>
    <dbReference type="NCBI Taxonomy" id="572307"/>
    <lineage>
        <taxon>Eukaryota</taxon>
        <taxon>Sar</taxon>
        <taxon>Alveolata</taxon>
        <taxon>Apicomplexa</taxon>
        <taxon>Conoidasida</taxon>
        <taxon>Coccidia</taxon>
        <taxon>Eucoccidiorida</taxon>
        <taxon>Eimeriorina</taxon>
        <taxon>Sarcocystidae</taxon>
        <taxon>Neospora</taxon>
    </lineage>
</organism>